<evidence type="ECO:0000256" key="1">
    <source>
        <dbReference type="SAM" id="MobiDB-lite"/>
    </source>
</evidence>
<protein>
    <submittedName>
        <fullName evidence="2">Uncharacterized protein</fullName>
    </submittedName>
</protein>
<dbReference type="PATRIC" id="fig|1029756.8.peg.745"/>
<dbReference type="KEGG" id="hni:W911_03570"/>
<feature type="region of interest" description="Disordered" evidence="1">
    <location>
        <begin position="149"/>
        <end position="168"/>
    </location>
</feature>
<evidence type="ECO:0000313" key="2">
    <source>
        <dbReference type="EMBL" id="AHB49896.1"/>
    </source>
</evidence>
<dbReference type="EMBL" id="CP006912">
    <property type="protein sequence ID" value="AHB49896.1"/>
    <property type="molecule type" value="Genomic_DNA"/>
</dbReference>
<sequence>MIMSAHSLKYTTHEGVTKLVPLDTIRLIRPMADEDKERAKESLKEKRGIDIDAARVNIRIEFGDKSSKLAQESLDAIKGQGVALVNLGSDRYVPAANITGAEAFTKEDADRLKGEDYTLKQTFRSKVETKAGTVLSSATPVQIMERRAKAMDGVPANSSNRKPVAKPA</sequence>
<dbReference type="HOGENOM" id="CLU_1584256_0_0_5"/>
<dbReference type="OrthoDB" id="8453056at2"/>
<name>V5SGA7_9HYPH</name>
<reference evidence="2 3" key="1">
    <citation type="journal article" date="2014" name="Genome Announc.">
        <title>Complete Genome Sequence of Hyphomicrobium nitrativorans Strain NL23, a Denitrifying Bacterium Isolated from Biofilm of a Methanol-Fed Denitrification System Treating Seawater at the Montreal Biodome.</title>
        <authorList>
            <person name="Martineau C."/>
            <person name="Villeneuve C."/>
            <person name="Mauffrey F."/>
            <person name="Villemur R."/>
        </authorList>
    </citation>
    <scope>NUCLEOTIDE SEQUENCE [LARGE SCALE GENOMIC DNA]</scope>
    <source>
        <strain evidence="2">NL23</strain>
    </source>
</reference>
<dbReference type="RefSeq" id="WP_023786128.1">
    <property type="nucleotide sequence ID" value="NC_022997.1"/>
</dbReference>
<proteinExistence type="predicted"/>
<organism evidence="2 3">
    <name type="scientific">Hyphomicrobium nitrativorans NL23</name>
    <dbReference type="NCBI Taxonomy" id="1029756"/>
    <lineage>
        <taxon>Bacteria</taxon>
        <taxon>Pseudomonadati</taxon>
        <taxon>Pseudomonadota</taxon>
        <taxon>Alphaproteobacteria</taxon>
        <taxon>Hyphomicrobiales</taxon>
        <taxon>Hyphomicrobiaceae</taxon>
        <taxon>Hyphomicrobium</taxon>
    </lineage>
</organism>
<keyword evidence="3" id="KW-1185">Reference proteome</keyword>
<dbReference type="AlphaFoldDB" id="V5SGA7"/>
<gene>
    <name evidence="2" type="ORF">W911_03570</name>
</gene>
<accession>V5SGA7</accession>
<evidence type="ECO:0000313" key="3">
    <source>
        <dbReference type="Proteomes" id="UP000018542"/>
    </source>
</evidence>
<dbReference type="Proteomes" id="UP000018542">
    <property type="component" value="Chromosome"/>
</dbReference>